<dbReference type="SMART" id="SM00547">
    <property type="entry name" value="ZnF_RBZ"/>
    <property type="match status" value="3"/>
</dbReference>
<reference evidence="5 6" key="1">
    <citation type="submission" date="2020-04" db="EMBL/GenBank/DDBJ databases">
        <title>Perkinsus chesapeaki whole genome sequence.</title>
        <authorList>
            <person name="Bogema D.R."/>
        </authorList>
    </citation>
    <scope>NUCLEOTIDE SEQUENCE [LARGE SCALE GENOMIC DNA]</scope>
    <source>
        <strain evidence="5">ATCC PRA-425</strain>
    </source>
</reference>
<sequence length="294" mass="32669">MVSSGGVIASAKPKCSSEEPMRFAHRKKKEFVSPTLEGGGWKCIRCKNINFREKLFCNMRKCQSPRPLEPWTCKDCGHEEPNPLAPRCSECSAVRPLTREDCIVIHAHATGDIPLQFQPHSLTVQQFIKAPRGAWICSSCNNVNWPARTRCNGKNCYKSRGTDDLMHTEYVRELFKVTHESLGESTPAALQECAGDMADDVPEIELDNDDSTSGSVSPSCASVKVADRLSSQQRLADLVRTLFTETMPWNSPVAQDSLPGSWICMCGKVNWPSRHSCDRPECSIPRPFIAPLDA</sequence>
<dbReference type="OrthoDB" id="426465at2759"/>
<proteinExistence type="predicted"/>
<keyword evidence="3" id="KW-0862">Zinc</keyword>
<protein>
    <recommendedName>
        <fullName evidence="4">RanBP2-type domain-containing protein</fullName>
    </recommendedName>
</protein>
<name>A0A7J6N039_PERCH</name>
<feature type="domain" description="RanBP2-type" evidence="4">
    <location>
        <begin position="260"/>
        <end position="285"/>
    </location>
</feature>
<accession>A0A7J6N039</accession>
<evidence type="ECO:0000313" key="6">
    <source>
        <dbReference type="Proteomes" id="UP000591131"/>
    </source>
</evidence>
<gene>
    <name evidence="5" type="ORF">FOL47_002487</name>
</gene>
<evidence type="ECO:0000256" key="3">
    <source>
        <dbReference type="ARBA" id="ARBA00022833"/>
    </source>
</evidence>
<evidence type="ECO:0000313" key="5">
    <source>
        <dbReference type="EMBL" id="KAF4677248.1"/>
    </source>
</evidence>
<dbReference type="EMBL" id="JAAPAO010000017">
    <property type="protein sequence ID" value="KAF4677248.1"/>
    <property type="molecule type" value="Genomic_DNA"/>
</dbReference>
<dbReference type="Proteomes" id="UP000591131">
    <property type="component" value="Unassembled WGS sequence"/>
</dbReference>
<keyword evidence="2" id="KW-0863">Zinc-finger</keyword>
<keyword evidence="6" id="KW-1185">Reference proteome</keyword>
<evidence type="ECO:0000256" key="2">
    <source>
        <dbReference type="ARBA" id="ARBA00022771"/>
    </source>
</evidence>
<dbReference type="GO" id="GO:0008270">
    <property type="term" value="F:zinc ion binding"/>
    <property type="evidence" value="ECO:0007669"/>
    <property type="project" value="UniProtKB-KW"/>
</dbReference>
<dbReference type="AlphaFoldDB" id="A0A7J6N039"/>
<feature type="domain" description="RanBP2-type" evidence="4">
    <location>
        <begin position="39"/>
        <end position="65"/>
    </location>
</feature>
<dbReference type="Gene3D" id="4.10.1060.10">
    <property type="entry name" value="Zinc finger, RanBP2-type"/>
    <property type="match status" value="2"/>
</dbReference>
<evidence type="ECO:0000256" key="1">
    <source>
        <dbReference type="ARBA" id="ARBA00022723"/>
    </source>
</evidence>
<organism evidence="5 6">
    <name type="scientific">Perkinsus chesapeaki</name>
    <name type="common">Clam parasite</name>
    <name type="synonym">Perkinsus andrewsi</name>
    <dbReference type="NCBI Taxonomy" id="330153"/>
    <lineage>
        <taxon>Eukaryota</taxon>
        <taxon>Sar</taxon>
        <taxon>Alveolata</taxon>
        <taxon>Perkinsozoa</taxon>
        <taxon>Perkinsea</taxon>
        <taxon>Perkinsida</taxon>
        <taxon>Perkinsidae</taxon>
        <taxon>Perkinsus</taxon>
    </lineage>
</organism>
<dbReference type="InterPro" id="IPR001876">
    <property type="entry name" value="Znf_RanBP2"/>
</dbReference>
<keyword evidence="1" id="KW-0479">Metal-binding</keyword>
<evidence type="ECO:0000259" key="4">
    <source>
        <dbReference type="SMART" id="SM00547"/>
    </source>
</evidence>
<feature type="domain" description="RanBP2-type" evidence="4">
    <location>
        <begin position="133"/>
        <end position="159"/>
    </location>
</feature>
<comment type="caution">
    <text evidence="5">The sequence shown here is derived from an EMBL/GenBank/DDBJ whole genome shotgun (WGS) entry which is preliminary data.</text>
</comment>